<dbReference type="CDD" id="cd17623">
    <property type="entry name" value="REC_OmpR_CpxR"/>
    <property type="match status" value="1"/>
</dbReference>
<dbReference type="InterPro" id="IPR001789">
    <property type="entry name" value="Sig_transdc_resp-reg_receiver"/>
</dbReference>
<dbReference type="PANTHER" id="PTHR48111">
    <property type="entry name" value="REGULATOR OF RPOS"/>
    <property type="match status" value="1"/>
</dbReference>
<dbReference type="InterPro" id="IPR039420">
    <property type="entry name" value="WalR-like"/>
</dbReference>
<dbReference type="SUPFAM" id="SSF46894">
    <property type="entry name" value="C-terminal effector domain of the bipartite response regulators"/>
    <property type="match status" value="1"/>
</dbReference>
<dbReference type="GO" id="GO:0005829">
    <property type="term" value="C:cytosol"/>
    <property type="evidence" value="ECO:0007669"/>
    <property type="project" value="TreeGrafter"/>
</dbReference>
<dbReference type="CDD" id="cd00383">
    <property type="entry name" value="trans_reg_C"/>
    <property type="match status" value="1"/>
</dbReference>
<comment type="subcellular location">
    <subcellularLocation>
        <location evidence="1">Cytoplasm</location>
    </subcellularLocation>
</comment>
<keyword evidence="6 9" id="KW-0238">DNA-binding</keyword>
<dbReference type="PROSITE" id="PS50110">
    <property type="entry name" value="RESPONSE_REGULATORY"/>
    <property type="match status" value="1"/>
</dbReference>
<dbReference type="AlphaFoldDB" id="A0A975R9N1"/>
<dbReference type="InterPro" id="IPR036388">
    <property type="entry name" value="WH-like_DNA-bd_sf"/>
</dbReference>
<evidence type="ECO:0000256" key="6">
    <source>
        <dbReference type="ARBA" id="ARBA00023125"/>
    </source>
</evidence>
<name>A0A975R9N1_9GAMM</name>
<dbReference type="EMBL" id="CP073754">
    <property type="protein sequence ID" value="QWF70458.1"/>
    <property type="molecule type" value="Genomic_DNA"/>
</dbReference>
<dbReference type="PANTHER" id="PTHR48111:SF39">
    <property type="entry name" value="TRANSCRIPTIONAL REGULATORY PROTEIN CPXR"/>
    <property type="match status" value="1"/>
</dbReference>
<evidence type="ECO:0000256" key="8">
    <source>
        <dbReference type="PROSITE-ProRule" id="PRU00169"/>
    </source>
</evidence>
<keyword evidence="5" id="KW-0805">Transcription regulation</keyword>
<feature type="domain" description="OmpR/PhoB-type" evidence="11">
    <location>
        <begin position="128"/>
        <end position="227"/>
    </location>
</feature>
<evidence type="ECO:0000256" key="7">
    <source>
        <dbReference type="ARBA" id="ARBA00023163"/>
    </source>
</evidence>
<dbReference type="GO" id="GO:0000156">
    <property type="term" value="F:phosphorelay response regulator activity"/>
    <property type="evidence" value="ECO:0007669"/>
    <property type="project" value="TreeGrafter"/>
</dbReference>
<evidence type="ECO:0000256" key="9">
    <source>
        <dbReference type="PROSITE-ProRule" id="PRU01091"/>
    </source>
</evidence>
<feature type="modified residue" description="4-aspartylphosphate" evidence="8">
    <location>
        <position position="52"/>
    </location>
</feature>
<evidence type="ECO:0000256" key="1">
    <source>
        <dbReference type="ARBA" id="ARBA00004496"/>
    </source>
</evidence>
<protein>
    <submittedName>
        <fullName evidence="12">Response regulator transcription factor</fullName>
    </submittedName>
</protein>
<dbReference type="Gene3D" id="1.10.10.10">
    <property type="entry name" value="Winged helix-like DNA-binding domain superfamily/Winged helix DNA-binding domain"/>
    <property type="match status" value="1"/>
</dbReference>
<keyword evidence="7" id="KW-0804">Transcription</keyword>
<dbReference type="KEGG" id="mpad:KEF85_14125"/>
<reference evidence="12" key="1">
    <citation type="submission" date="2021-04" db="EMBL/GenBank/DDBJ databases">
        <title>Draft genome sequence data of methanotrophic Methylovulum sp. strain S1L and Methylomonas sp. strain S2AM isolated from boreal lake water columns.</title>
        <authorList>
            <person name="Rissanen A.J."/>
            <person name="Mangayil R."/>
            <person name="Svenning M.M."/>
            <person name="Khanongnuch R."/>
        </authorList>
    </citation>
    <scope>NUCLEOTIDE SEQUENCE</scope>
    <source>
        <strain evidence="12">S2AM</strain>
    </source>
</reference>
<dbReference type="SMART" id="SM00862">
    <property type="entry name" value="Trans_reg_C"/>
    <property type="match status" value="1"/>
</dbReference>
<evidence type="ECO:0000256" key="4">
    <source>
        <dbReference type="ARBA" id="ARBA00023012"/>
    </source>
</evidence>
<sequence>MSKILIIDDDVDLTDLFQDYLQQEGFSVTVAHTGSNGLNLALSGQFDLLILDIMLPDIKGTEILTQLRRDSRLPILMFSARGDDIDRIIGLESGADDYVPKPCTPRELVARIRAILRRSETMTPDERPEPLSTGHLQIWSHKRRASWLGQPLELTSTEFNLLETLALHAGQIVSKTELSEKALGRPLARFDRSIDVHMSSIRQKLGHQIDGSSYIQTVRGQGYQLIKDE</sequence>
<keyword evidence="2" id="KW-0963">Cytoplasm</keyword>
<evidence type="ECO:0000313" key="13">
    <source>
        <dbReference type="Proteomes" id="UP000676649"/>
    </source>
</evidence>
<dbReference type="GO" id="GO:0006355">
    <property type="term" value="P:regulation of DNA-templated transcription"/>
    <property type="evidence" value="ECO:0007669"/>
    <property type="project" value="InterPro"/>
</dbReference>
<dbReference type="SMART" id="SM00448">
    <property type="entry name" value="REC"/>
    <property type="match status" value="1"/>
</dbReference>
<evidence type="ECO:0000259" key="10">
    <source>
        <dbReference type="PROSITE" id="PS50110"/>
    </source>
</evidence>
<accession>A0A975R9N1</accession>
<evidence type="ECO:0000256" key="2">
    <source>
        <dbReference type="ARBA" id="ARBA00022490"/>
    </source>
</evidence>
<keyword evidence="4" id="KW-0902">Two-component regulatory system</keyword>
<dbReference type="Gene3D" id="3.40.50.2300">
    <property type="match status" value="1"/>
</dbReference>
<feature type="DNA-binding region" description="OmpR/PhoB-type" evidence="9">
    <location>
        <begin position="128"/>
        <end position="227"/>
    </location>
</feature>
<dbReference type="InterPro" id="IPR001867">
    <property type="entry name" value="OmpR/PhoB-type_DNA-bd"/>
</dbReference>
<evidence type="ECO:0000259" key="11">
    <source>
        <dbReference type="PROSITE" id="PS51755"/>
    </source>
</evidence>
<dbReference type="Gene3D" id="6.10.250.690">
    <property type="match status" value="1"/>
</dbReference>
<evidence type="ECO:0000313" key="12">
    <source>
        <dbReference type="EMBL" id="QWF70458.1"/>
    </source>
</evidence>
<dbReference type="SUPFAM" id="SSF52172">
    <property type="entry name" value="CheY-like"/>
    <property type="match status" value="1"/>
</dbReference>
<evidence type="ECO:0000256" key="3">
    <source>
        <dbReference type="ARBA" id="ARBA00022553"/>
    </source>
</evidence>
<dbReference type="InterPro" id="IPR016032">
    <property type="entry name" value="Sig_transdc_resp-reg_C-effctor"/>
</dbReference>
<dbReference type="Pfam" id="PF00486">
    <property type="entry name" value="Trans_reg_C"/>
    <property type="match status" value="1"/>
</dbReference>
<dbReference type="GO" id="GO:0032993">
    <property type="term" value="C:protein-DNA complex"/>
    <property type="evidence" value="ECO:0007669"/>
    <property type="project" value="TreeGrafter"/>
</dbReference>
<dbReference type="InterPro" id="IPR011006">
    <property type="entry name" value="CheY-like_superfamily"/>
</dbReference>
<evidence type="ECO:0000256" key="5">
    <source>
        <dbReference type="ARBA" id="ARBA00023015"/>
    </source>
</evidence>
<dbReference type="GO" id="GO:0000976">
    <property type="term" value="F:transcription cis-regulatory region binding"/>
    <property type="evidence" value="ECO:0007669"/>
    <property type="project" value="TreeGrafter"/>
</dbReference>
<dbReference type="RefSeq" id="WP_215581657.1">
    <property type="nucleotide sequence ID" value="NZ_CP073754.1"/>
</dbReference>
<keyword evidence="13" id="KW-1185">Reference proteome</keyword>
<organism evidence="12 13">
    <name type="scientific">Methylomonas paludis</name>
    <dbReference type="NCBI Taxonomy" id="1173101"/>
    <lineage>
        <taxon>Bacteria</taxon>
        <taxon>Pseudomonadati</taxon>
        <taxon>Pseudomonadota</taxon>
        <taxon>Gammaproteobacteria</taxon>
        <taxon>Methylococcales</taxon>
        <taxon>Methylococcaceae</taxon>
        <taxon>Methylomonas</taxon>
    </lineage>
</organism>
<dbReference type="Proteomes" id="UP000676649">
    <property type="component" value="Chromosome"/>
</dbReference>
<keyword evidence="3 8" id="KW-0597">Phosphoprotein</keyword>
<gene>
    <name evidence="12" type="ORF">KEF85_14125</name>
</gene>
<dbReference type="InterPro" id="IPR058124">
    <property type="entry name" value="CpxR-like_REC"/>
</dbReference>
<dbReference type="Pfam" id="PF00072">
    <property type="entry name" value="Response_reg"/>
    <property type="match status" value="1"/>
</dbReference>
<dbReference type="PROSITE" id="PS51755">
    <property type="entry name" value="OMPR_PHOB"/>
    <property type="match status" value="1"/>
</dbReference>
<proteinExistence type="predicted"/>
<feature type="domain" description="Response regulatory" evidence="10">
    <location>
        <begin position="3"/>
        <end position="116"/>
    </location>
</feature>
<dbReference type="FunFam" id="3.40.50.2300:FF:000001">
    <property type="entry name" value="DNA-binding response regulator PhoB"/>
    <property type="match status" value="1"/>
</dbReference>